<evidence type="ECO:0000256" key="1">
    <source>
        <dbReference type="SAM" id="SignalP"/>
    </source>
</evidence>
<accession>A0ABT7PS71</accession>
<feature type="signal peptide" evidence="1">
    <location>
        <begin position="1"/>
        <end position="18"/>
    </location>
</feature>
<name>A0ABT7PS71_9BACT</name>
<dbReference type="Proteomes" id="UP001239462">
    <property type="component" value="Unassembled WGS sequence"/>
</dbReference>
<feature type="chain" id="PRO_5046272696" description="Lipoprotein" evidence="1">
    <location>
        <begin position="19"/>
        <end position="61"/>
    </location>
</feature>
<dbReference type="EMBL" id="JASZZN010000033">
    <property type="protein sequence ID" value="MDM4019193.1"/>
    <property type="molecule type" value="Genomic_DNA"/>
</dbReference>
<comment type="caution">
    <text evidence="2">The sequence shown here is derived from an EMBL/GenBank/DDBJ whole genome shotgun (WGS) entry which is preliminary data.</text>
</comment>
<dbReference type="PROSITE" id="PS51257">
    <property type="entry name" value="PROKAR_LIPOPROTEIN"/>
    <property type="match status" value="1"/>
</dbReference>
<dbReference type="RefSeq" id="WP_149494683.1">
    <property type="nucleotide sequence ID" value="NZ_JAJMQV010000011.1"/>
</dbReference>
<sequence>MFKSICTLSLFCFSLAIVSGCGGSGNQVVEPPDEQKLEAKRQEFAKFQEKMARQSNLPGQR</sequence>
<organism evidence="2 3">
    <name type="scientific">Roseiconus lacunae</name>
    <dbReference type="NCBI Taxonomy" id="2605694"/>
    <lineage>
        <taxon>Bacteria</taxon>
        <taxon>Pseudomonadati</taxon>
        <taxon>Planctomycetota</taxon>
        <taxon>Planctomycetia</taxon>
        <taxon>Pirellulales</taxon>
        <taxon>Pirellulaceae</taxon>
        <taxon>Roseiconus</taxon>
    </lineage>
</organism>
<gene>
    <name evidence="2" type="ORF">QTN89_27305</name>
</gene>
<evidence type="ECO:0000313" key="2">
    <source>
        <dbReference type="EMBL" id="MDM4019193.1"/>
    </source>
</evidence>
<evidence type="ECO:0008006" key="4">
    <source>
        <dbReference type="Google" id="ProtNLM"/>
    </source>
</evidence>
<evidence type="ECO:0000313" key="3">
    <source>
        <dbReference type="Proteomes" id="UP001239462"/>
    </source>
</evidence>
<keyword evidence="1" id="KW-0732">Signal</keyword>
<proteinExistence type="predicted"/>
<protein>
    <recommendedName>
        <fullName evidence="4">Lipoprotein</fullName>
    </recommendedName>
</protein>
<reference evidence="2 3" key="1">
    <citation type="submission" date="2023-06" db="EMBL/GenBank/DDBJ databases">
        <title>Roseiconus lacunae JC819 isolated from Gulf of Mannar region, Tamil Nadu.</title>
        <authorList>
            <person name="Pk S."/>
            <person name="Ch S."/>
            <person name="Ch V.R."/>
        </authorList>
    </citation>
    <scope>NUCLEOTIDE SEQUENCE [LARGE SCALE GENOMIC DNA]</scope>
    <source>
        <strain evidence="2 3">JC819</strain>
    </source>
</reference>
<keyword evidence="3" id="KW-1185">Reference proteome</keyword>